<dbReference type="PATRIC" id="fig|645517.4.peg.1156"/>
<dbReference type="PANTHER" id="PTHR43317">
    <property type="entry name" value="THERMOSPERMINE SYNTHASE ACAULIS5"/>
    <property type="match status" value="1"/>
</dbReference>
<evidence type="ECO:0000256" key="2">
    <source>
        <dbReference type="SAM" id="Phobius"/>
    </source>
</evidence>
<accession>A0A1C7D7L1</accession>
<dbReference type="CDD" id="cd02440">
    <property type="entry name" value="AdoMet_MTases"/>
    <property type="match status" value="1"/>
</dbReference>
<dbReference type="InterPro" id="IPR029063">
    <property type="entry name" value="SAM-dependent_MTases_sf"/>
</dbReference>
<proteinExistence type="predicted"/>
<keyword evidence="3" id="KW-0808">Transferase</keyword>
<dbReference type="PANTHER" id="PTHR43317:SF1">
    <property type="entry name" value="THERMOSPERMINE SYNTHASE ACAULIS5"/>
    <property type="match status" value="1"/>
</dbReference>
<dbReference type="GO" id="GO:0006596">
    <property type="term" value="P:polyamine biosynthetic process"/>
    <property type="evidence" value="ECO:0007669"/>
    <property type="project" value="UniProtKB-KW"/>
</dbReference>
<reference evidence="3 4" key="1">
    <citation type="submission" date="2016-07" db="EMBL/GenBank/DDBJ databases">
        <title>Complete genome sequence of Altererythrobacter namhicola JCM 16345T, containing esterase-encoding genes.</title>
        <authorList>
            <person name="Cheng H."/>
            <person name="Wu Y.-H."/>
            <person name="Jian S.-L."/>
            <person name="Huo Y.-Y."/>
            <person name="Wang C.-S."/>
            <person name="Xu X.-W."/>
        </authorList>
    </citation>
    <scope>NUCLEOTIDE SEQUENCE [LARGE SCALE GENOMIC DNA]</scope>
    <source>
        <strain evidence="3 4">JCM 16345</strain>
    </source>
</reference>
<evidence type="ECO:0000313" key="3">
    <source>
        <dbReference type="EMBL" id="ANU07470.1"/>
    </source>
</evidence>
<keyword evidence="2" id="KW-0472">Membrane</keyword>
<feature type="transmembrane region" description="Helical" evidence="2">
    <location>
        <begin position="131"/>
        <end position="151"/>
    </location>
</feature>
<protein>
    <submittedName>
        <fullName evidence="3">Spermidine synthase</fullName>
        <ecNumber evidence="3">2.5.1.16</ecNumber>
    </submittedName>
</protein>
<dbReference type="Pfam" id="PF01564">
    <property type="entry name" value="Spermine_synth"/>
    <property type="match status" value="1"/>
</dbReference>
<feature type="transmembrane region" description="Helical" evidence="2">
    <location>
        <begin position="523"/>
        <end position="543"/>
    </location>
</feature>
<feature type="transmembrane region" description="Helical" evidence="2">
    <location>
        <begin position="64"/>
        <end position="84"/>
    </location>
</feature>
<gene>
    <name evidence="3" type="primary">speE</name>
    <name evidence="3" type="ORF">A6F65_01163</name>
</gene>
<evidence type="ECO:0000256" key="1">
    <source>
        <dbReference type="ARBA" id="ARBA00023115"/>
    </source>
</evidence>
<name>A0A1C7D7L1_9SPHN</name>
<dbReference type="OrthoDB" id="7510320at2"/>
<dbReference type="EC" id="2.5.1.16" evidence="3"/>
<keyword evidence="2" id="KW-1133">Transmembrane helix</keyword>
<keyword evidence="1" id="KW-0620">Polyamine biosynthesis</keyword>
<feature type="transmembrane region" description="Helical" evidence="2">
    <location>
        <begin position="608"/>
        <end position="627"/>
    </location>
</feature>
<organism evidence="3 4">
    <name type="scientific">Paraurantiacibacter namhicola</name>
    <dbReference type="NCBI Taxonomy" id="645517"/>
    <lineage>
        <taxon>Bacteria</taxon>
        <taxon>Pseudomonadati</taxon>
        <taxon>Pseudomonadota</taxon>
        <taxon>Alphaproteobacteria</taxon>
        <taxon>Sphingomonadales</taxon>
        <taxon>Erythrobacteraceae</taxon>
        <taxon>Paraurantiacibacter</taxon>
    </lineage>
</organism>
<keyword evidence="2" id="KW-0812">Transmembrane</keyword>
<dbReference type="Proteomes" id="UP000092698">
    <property type="component" value="Chromosome"/>
</dbReference>
<dbReference type="SUPFAM" id="SSF53335">
    <property type="entry name" value="S-adenosyl-L-methionine-dependent methyltransferases"/>
    <property type="match status" value="1"/>
</dbReference>
<dbReference type="AlphaFoldDB" id="A0A1C7D7L1"/>
<sequence length="693" mass="75444">MQVDIAQDRSIDGAGIAQASAPPESAQEDSGNVAVRLVLSAALMLFVELALIRWLGSNVIHLSYFSNFVLLGSFLGIGAGFLIARKDWSIWPWSLPLLTLLTIAVIRYPMSIQREGADIIYFTALEMSGPPAWLALPLIFLLVAVILAGPAELVGRCFAKLPALRAYRWDLIGSLTGIVAFSVLAFMHAPSLVWGLVAAALYVVLSEKRRRLVSIAWAIPLLVILFNESTDESISWTPYYKIQTLENENKTEGLLQIRANGVPHQVMAPADLRRALDYKIYFAPYLRRNPGELGDVLIIGAGSGSDLAIALQNGARSVDAVDIDPGIMQIGIDGNVDRPYQDPRVTRHIDDGRAFLEGTDKKYDFILFALPDSLTLVNGASQIRLESFLFTEEALVSVRDRLKPGGTFSMYNYYREDWLIDRLANTAATAFGHAPCVDTFDGAQAVITAGYSAADQNCAATWEPVSAPEDMVPANDNAPFVYFKGDNFPPMYIITLSLILAASFITVRTLGGPMKEMRPYADLFFMGAAFLLLQAKNIATFALLFGTTWFVNALVFGGVLLCVLAAVETTARFKTPPLKFLYVAIAASLAAAWAIPEEWLLAMPYIPRLVAATLIAFVPIYIANVAFSKRFRESGDTRSAFAVNLLGTILGGCLEYAALFTGYNNLLIVVGVLYLAAFIAVPKVRGHAVAAPA</sequence>
<feature type="transmembrane region" description="Helical" evidence="2">
    <location>
        <begin position="211"/>
        <end position="227"/>
    </location>
</feature>
<dbReference type="GO" id="GO:0004766">
    <property type="term" value="F:spermidine synthase activity"/>
    <property type="evidence" value="ECO:0007669"/>
    <property type="project" value="UniProtKB-EC"/>
</dbReference>
<feature type="transmembrane region" description="Helical" evidence="2">
    <location>
        <begin position="579"/>
        <end position="596"/>
    </location>
</feature>
<dbReference type="EMBL" id="CP016545">
    <property type="protein sequence ID" value="ANU07470.1"/>
    <property type="molecule type" value="Genomic_DNA"/>
</dbReference>
<feature type="transmembrane region" description="Helical" evidence="2">
    <location>
        <begin position="549"/>
        <end position="567"/>
    </location>
</feature>
<feature type="transmembrane region" description="Helical" evidence="2">
    <location>
        <begin position="33"/>
        <end position="52"/>
    </location>
</feature>
<keyword evidence="4" id="KW-1185">Reference proteome</keyword>
<feature type="transmembrane region" description="Helical" evidence="2">
    <location>
        <begin position="663"/>
        <end position="681"/>
    </location>
</feature>
<feature type="transmembrane region" description="Helical" evidence="2">
    <location>
        <begin position="491"/>
        <end position="511"/>
    </location>
</feature>
<evidence type="ECO:0000313" key="4">
    <source>
        <dbReference type="Proteomes" id="UP000092698"/>
    </source>
</evidence>
<dbReference type="STRING" id="645517.A6F65_01163"/>
<feature type="transmembrane region" description="Helical" evidence="2">
    <location>
        <begin position="90"/>
        <end position="110"/>
    </location>
</feature>
<dbReference type="Gene3D" id="3.40.50.150">
    <property type="entry name" value="Vaccinia Virus protein VP39"/>
    <property type="match status" value="1"/>
</dbReference>
<feature type="transmembrane region" description="Helical" evidence="2">
    <location>
        <begin position="639"/>
        <end position="657"/>
    </location>
</feature>
<dbReference type="KEGG" id="anh:A6F65_01163"/>
<feature type="transmembrane region" description="Helical" evidence="2">
    <location>
        <begin position="171"/>
        <end position="204"/>
    </location>
</feature>